<name>A0A152A7W3_TIELA</name>
<protein>
    <submittedName>
        <fullName evidence="1">Uncharacterized protein</fullName>
    </submittedName>
</protein>
<evidence type="ECO:0000313" key="2">
    <source>
        <dbReference type="Proteomes" id="UP000076078"/>
    </source>
</evidence>
<keyword evidence="2" id="KW-1185">Reference proteome</keyword>
<dbReference type="Proteomes" id="UP000076078">
    <property type="component" value="Unassembled WGS sequence"/>
</dbReference>
<dbReference type="EMBL" id="LODT01000004">
    <property type="protein sequence ID" value="KYR02127.1"/>
    <property type="molecule type" value="Genomic_DNA"/>
</dbReference>
<proteinExistence type="predicted"/>
<evidence type="ECO:0000313" key="1">
    <source>
        <dbReference type="EMBL" id="KYR02127.1"/>
    </source>
</evidence>
<organism evidence="1 2">
    <name type="scientific">Tieghemostelium lacteum</name>
    <name type="common">Slime mold</name>
    <name type="synonym">Dictyostelium lacteum</name>
    <dbReference type="NCBI Taxonomy" id="361077"/>
    <lineage>
        <taxon>Eukaryota</taxon>
        <taxon>Amoebozoa</taxon>
        <taxon>Evosea</taxon>
        <taxon>Eumycetozoa</taxon>
        <taxon>Dictyostelia</taxon>
        <taxon>Dictyosteliales</taxon>
        <taxon>Raperosteliaceae</taxon>
        <taxon>Tieghemostelium</taxon>
    </lineage>
</organism>
<reference evidence="1 2" key="1">
    <citation type="submission" date="2015-12" db="EMBL/GenBank/DDBJ databases">
        <title>Dictyostelia acquired genes for synthesis and detection of signals that induce cell-type specialization by lateral gene transfer from prokaryotes.</title>
        <authorList>
            <person name="Gloeckner G."/>
            <person name="Schaap P."/>
        </authorList>
    </citation>
    <scope>NUCLEOTIDE SEQUENCE [LARGE SCALE GENOMIC DNA]</scope>
    <source>
        <strain evidence="1 2">TK</strain>
    </source>
</reference>
<gene>
    <name evidence="1" type="ORF">DLAC_00927</name>
</gene>
<dbReference type="OrthoDB" id="20360at2759"/>
<dbReference type="InParanoid" id="A0A152A7W3"/>
<sequence length="422" mass="49325">MEQLKFATKKLDILKSNIYNSIKTNKTSLDLHSDPYVKNKIVKPHIAQDSLVDEDYTIDTINNQNYKEYMHTKNSIKQDRNDNQESVKNRIKNTQNPYSYSQFNLTQHKEPTLNTYNNSNSNINSNNNNDNNDQTFEIKREEQYETLLEEQEDNSLLEEFEDFVQIKDNNINPICVQYYIPFYQTPEMCHNETRKWLEERWFLPASMMSDIKWSKQNRFYFPVYVFSVTTTTLFGATFNINDVPNTVNNQKITSNHDEIIFCASNSIDLPLVDQMIKEEGFSSRSTQHLPPNDELIIFTPGKNLGEKTLTIDISKEEVWSQSVHPYLVKEERKKCIKFIKEQYYVKSLELQMKDPIIESERYFIVFLPISTETYQYNDSLFDTLTSGNRGKTVGQRPIGTGKIGQTFFGVVSKVSNLVSDSM</sequence>
<dbReference type="AlphaFoldDB" id="A0A152A7W3"/>
<accession>A0A152A7W3</accession>
<comment type="caution">
    <text evidence="1">The sequence shown here is derived from an EMBL/GenBank/DDBJ whole genome shotgun (WGS) entry which is preliminary data.</text>
</comment>